<comment type="catalytic activity">
    <reaction evidence="1">
        <text>ATP + protein L-histidine = ADP + protein N-phospho-L-histidine.</text>
        <dbReference type="EC" id="2.7.13.3"/>
    </reaction>
</comment>
<keyword evidence="3" id="KW-0597">Phosphoprotein</keyword>
<dbReference type="InterPro" id="IPR003594">
    <property type="entry name" value="HATPase_dom"/>
</dbReference>
<dbReference type="EC" id="2.7.13.3" evidence="2"/>
<dbReference type="SUPFAM" id="SSF55874">
    <property type="entry name" value="ATPase domain of HSP90 chaperone/DNA topoisomerase II/histidine kinase"/>
    <property type="match status" value="1"/>
</dbReference>
<organism evidence="9 10">
    <name type="scientific">Pelobacter propionicus (strain DSM 2379 / NBRC 103807 / OttBd1)</name>
    <dbReference type="NCBI Taxonomy" id="338966"/>
    <lineage>
        <taxon>Bacteria</taxon>
        <taxon>Pseudomonadati</taxon>
        <taxon>Thermodesulfobacteriota</taxon>
        <taxon>Desulfuromonadia</taxon>
        <taxon>Desulfuromonadales</taxon>
        <taxon>Desulfuromonadaceae</taxon>
        <taxon>Pelobacter</taxon>
    </lineage>
</organism>
<evidence type="ECO:0000256" key="4">
    <source>
        <dbReference type="ARBA" id="ARBA00022679"/>
    </source>
</evidence>
<dbReference type="SUPFAM" id="SSF47384">
    <property type="entry name" value="Homodimeric domain of signal transducing histidine kinase"/>
    <property type="match status" value="1"/>
</dbReference>
<dbReference type="eggNOG" id="COG5002">
    <property type="taxonomic scope" value="Bacteria"/>
</dbReference>
<dbReference type="Gene3D" id="1.10.287.130">
    <property type="match status" value="1"/>
</dbReference>
<dbReference type="PANTHER" id="PTHR45453:SF1">
    <property type="entry name" value="PHOSPHATE REGULON SENSOR PROTEIN PHOR"/>
    <property type="match status" value="1"/>
</dbReference>
<dbReference type="SMART" id="SM00388">
    <property type="entry name" value="HisKA"/>
    <property type="match status" value="1"/>
</dbReference>
<accession>A1ALB9</accession>
<dbReference type="RefSeq" id="WP_011734453.1">
    <property type="nucleotide sequence ID" value="NC_008609.1"/>
</dbReference>
<dbReference type="InterPro" id="IPR050351">
    <property type="entry name" value="BphY/WalK/GraS-like"/>
</dbReference>
<dbReference type="Proteomes" id="UP000006732">
    <property type="component" value="Chromosome"/>
</dbReference>
<keyword evidence="7" id="KW-1133">Transmembrane helix</keyword>
<dbReference type="InterPro" id="IPR036890">
    <property type="entry name" value="HATPase_C_sf"/>
</dbReference>
<dbReference type="Pfam" id="PF00512">
    <property type="entry name" value="HisKA"/>
    <property type="match status" value="1"/>
</dbReference>
<evidence type="ECO:0000256" key="1">
    <source>
        <dbReference type="ARBA" id="ARBA00000085"/>
    </source>
</evidence>
<evidence type="ECO:0000313" key="10">
    <source>
        <dbReference type="Proteomes" id="UP000006732"/>
    </source>
</evidence>
<gene>
    <name evidence="9" type="ordered locus">Ppro_0508</name>
</gene>
<reference evidence="9 10" key="1">
    <citation type="submission" date="2006-10" db="EMBL/GenBank/DDBJ databases">
        <title>Complete sequence of chromosome of Pelobacter propionicus DSM 2379.</title>
        <authorList>
            <consortium name="US DOE Joint Genome Institute"/>
            <person name="Copeland A."/>
            <person name="Lucas S."/>
            <person name="Lapidus A."/>
            <person name="Barry K."/>
            <person name="Detter J.C."/>
            <person name="Glavina del Rio T."/>
            <person name="Hammon N."/>
            <person name="Israni S."/>
            <person name="Dalin E."/>
            <person name="Tice H."/>
            <person name="Pitluck S."/>
            <person name="Saunders E."/>
            <person name="Brettin T."/>
            <person name="Bruce D."/>
            <person name="Han C."/>
            <person name="Tapia R."/>
            <person name="Schmutz J."/>
            <person name="Larimer F."/>
            <person name="Land M."/>
            <person name="Hauser L."/>
            <person name="Kyrpides N."/>
            <person name="Kim E."/>
            <person name="Lovley D."/>
            <person name="Richardson P."/>
        </authorList>
    </citation>
    <scope>NUCLEOTIDE SEQUENCE [LARGE SCALE GENOMIC DNA]</scope>
    <source>
        <strain evidence="10">DSM 2379 / NBRC 103807 / OttBd1</strain>
    </source>
</reference>
<keyword evidence="6" id="KW-0902">Two-component regulatory system</keyword>
<dbReference type="CDD" id="cd00082">
    <property type="entry name" value="HisKA"/>
    <property type="match status" value="1"/>
</dbReference>
<evidence type="ECO:0000256" key="2">
    <source>
        <dbReference type="ARBA" id="ARBA00012438"/>
    </source>
</evidence>
<dbReference type="SMART" id="SM00387">
    <property type="entry name" value="HATPase_c"/>
    <property type="match status" value="1"/>
</dbReference>
<feature type="transmembrane region" description="Helical" evidence="7">
    <location>
        <begin position="54"/>
        <end position="78"/>
    </location>
</feature>
<feature type="domain" description="Histidine kinase" evidence="8">
    <location>
        <begin position="97"/>
        <end position="312"/>
    </location>
</feature>
<dbReference type="AlphaFoldDB" id="A1ALB9"/>
<keyword evidence="4 9" id="KW-0808">Transferase</keyword>
<dbReference type="OrthoDB" id="9804645at2"/>
<dbReference type="PANTHER" id="PTHR45453">
    <property type="entry name" value="PHOSPHATE REGULON SENSOR PROTEIN PHOR"/>
    <property type="match status" value="1"/>
</dbReference>
<dbReference type="InterPro" id="IPR005467">
    <property type="entry name" value="His_kinase_dom"/>
</dbReference>
<proteinExistence type="predicted"/>
<evidence type="ECO:0000259" key="8">
    <source>
        <dbReference type="PROSITE" id="PS50109"/>
    </source>
</evidence>
<keyword evidence="7" id="KW-0812">Transmembrane</keyword>
<evidence type="ECO:0000256" key="5">
    <source>
        <dbReference type="ARBA" id="ARBA00022777"/>
    </source>
</evidence>
<dbReference type="PRINTS" id="PR00344">
    <property type="entry name" value="BCTRLSENSOR"/>
</dbReference>
<evidence type="ECO:0000256" key="6">
    <source>
        <dbReference type="ARBA" id="ARBA00023012"/>
    </source>
</evidence>
<dbReference type="GO" id="GO:0016036">
    <property type="term" value="P:cellular response to phosphate starvation"/>
    <property type="evidence" value="ECO:0007669"/>
    <property type="project" value="TreeGrafter"/>
</dbReference>
<feature type="transmembrane region" description="Helical" evidence="7">
    <location>
        <begin position="12"/>
        <end position="34"/>
    </location>
</feature>
<dbReference type="HOGENOM" id="CLU_000445_89_3_7"/>
<evidence type="ECO:0000256" key="7">
    <source>
        <dbReference type="SAM" id="Phobius"/>
    </source>
</evidence>
<dbReference type="InterPro" id="IPR004358">
    <property type="entry name" value="Sig_transdc_His_kin-like_C"/>
</dbReference>
<dbReference type="STRING" id="338966.Ppro_0508"/>
<dbReference type="InterPro" id="IPR036097">
    <property type="entry name" value="HisK_dim/P_sf"/>
</dbReference>
<evidence type="ECO:0000256" key="3">
    <source>
        <dbReference type="ARBA" id="ARBA00022553"/>
    </source>
</evidence>
<evidence type="ECO:0000313" key="9">
    <source>
        <dbReference type="EMBL" id="ABK98139.1"/>
    </source>
</evidence>
<dbReference type="InterPro" id="IPR003661">
    <property type="entry name" value="HisK_dim/P_dom"/>
</dbReference>
<dbReference type="EMBL" id="CP000482">
    <property type="protein sequence ID" value="ABK98139.1"/>
    <property type="molecule type" value="Genomic_DNA"/>
</dbReference>
<keyword evidence="5 9" id="KW-0418">Kinase</keyword>
<dbReference type="GO" id="GO:0004721">
    <property type="term" value="F:phosphoprotein phosphatase activity"/>
    <property type="evidence" value="ECO:0007669"/>
    <property type="project" value="TreeGrafter"/>
</dbReference>
<dbReference type="GO" id="GO:0005886">
    <property type="term" value="C:plasma membrane"/>
    <property type="evidence" value="ECO:0007669"/>
    <property type="project" value="TreeGrafter"/>
</dbReference>
<dbReference type="Gene3D" id="3.30.565.10">
    <property type="entry name" value="Histidine kinase-like ATPase, C-terminal domain"/>
    <property type="match status" value="1"/>
</dbReference>
<sequence length="316" mass="36193">MKLLRKIFSPVKTLIAIQLVWITLVVSWIYWFVGKNRQFRELAEKYRPELLGEGFNWVVMTEGLVMLAVILAGVYVIFHYWNRQSRLYENQRTFISQVTHELKSPLASIQLHLETIRLRTLPQERLDAFVNTMLADTERLHYLINNLLMAARLEQRRKPAERRMANISELVREYVERERDKLPQGGQITLETEEDVKLLVDPEELEIVLRNLFENAVLYSPGTPDITVRLARGGNTVSLAIQDRGRGLDGAELKKVFDRFYRVQQDGENVRGTGLGLYIVDTIVRGYGGTVTAESTGIGQGCTFTITLPKPQTKGS</sequence>
<dbReference type="FunFam" id="3.30.565.10:FF:000006">
    <property type="entry name" value="Sensor histidine kinase WalK"/>
    <property type="match status" value="1"/>
</dbReference>
<protein>
    <recommendedName>
        <fullName evidence="2">histidine kinase</fullName>
        <ecNumber evidence="2">2.7.13.3</ecNumber>
    </recommendedName>
</protein>
<dbReference type="PROSITE" id="PS50109">
    <property type="entry name" value="HIS_KIN"/>
    <property type="match status" value="1"/>
</dbReference>
<name>A1ALB9_PELPD</name>
<dbReference type="Pfam" id="PF02518">
    <property type="entry name" value="HATPase_c"/>
    <property type="match status" value="1"/>
</dbReference>
<dbReference type="GO" id="GO:0000155">
    <property type="term" value="F:phosphorelay sensor kinase activity"/>
    <property type="evidence" value="ECO:0007669"/>
    <property type="project" value="InterPro"/>
</dbReference>
<dbReference type="KEGG" id="ppd:Ppro_0508"/>
<keyword evidence="10" id="KW-1185">Reference proteome</keyword>
<keyword evidence="7" id="KW-0472">Membrane</keyword>